<protein>
    <recommendedName>
        <fullName evidence="1">Cyanophage baseplate Pam3 plug gp18 domain-containing protein</fullName>
    </recommendedName>
</protein>
<accession>A0A7D2HHC8</accession>
<dbReference type="InterPro" id="IPR054252">
    <property type="entry name" value="Pam3_gp18"/>
</dbReference>
<dbReference type="RefSeq" id="YP_010738141.1">
    <property type="nucleotide sequence ID" value="NC_073022.1"/>
</dbReference>
<evidence type="ECO:0000313" key="2">
    <source>
        <dbReference type="EMBL" id="QIQ67961.1"/>
    </source>
</evidence>
<dbReference type="EMBL" id="MT135176">
    <property type="protein sequence ID" value="QIQ67961.1"/>
    <property type="molecule type" value="Genomic_DNA"/>
</dbReference>
<feature type="domain" description="Cyanophage baseplate Pam3 plug gp18" evidence="1">
    <location>
        <begin position="5"/>
        <end position="99"/>
    </location>
</feature>
<sequence length="101" mass="11089">MNAVEIPLTPDNQQFNIQLNGSTTTIRLIWRDVAGWIMDVSSADGEAILSGVPLVVGVDLLEQYPQLGIDGKIVVLSDDDALEYPTKTNLGLMSHVYFIQE</sequence>
<dbReference type="Proteomes" id="UP000509192">
    <property type="component" value="Segment"/>
</dbReference>
<organism evidence="2 3">
    <name type="scientific">Hafnia phage yong1</name>
    <dbReference type="NCBI Taxonomy" id="2719181"/>
    <lineage>
        <taxon>Viruses</taxon>
        <taxon>Duplodnaviria</taxon>
        <taxon>Heunggongvirae</taxon>
        <taxon>Uroviricota</taxon>
        <taxon>Caudoviricetes</taxon>
        <taxon>Hafyongvirus</taxon>
        <taxon>Hafyongvirus yong1</taxon>
    </lineage>
</organism>
<reference evidence="2 3" key="1">
    <citation type="submission" date="2020-02" db="EMBL/GenBank/DDBJ databases">
        <authorList>
            <person name="Li D."/>
            <person name="Pan L."/>
            <person name="Qin W."/>
            <person name="Xu L."/>
            <person name="Lin W."/>
            <person name="Yang J."/>
            <person name="Hong B."/>
            <person name="Xu B."/>
        </authorList>
    </citation>
    <scope>NUCLEOTIDE SEQUENCE [LARGE SCALE GENOMIC DNA]</scope>
</reference>
<dbReference type="Pfam" id="PF22479">
    <property type="entry name" value="Pam3_gp18"/>
    <property type="match status" value="1"/>
</dbReference>
<name>A0A7D2HHC8_9CAUD</name>
<evidence type="ECO:0000259" key="1">
    <source>
        <dbReference type="Pfam" id="PF22479"/>
    </source>
</evidence>
<dbReference type="KEGG" id="vg:79578125"/>
<keyword evidence="3" id="KW-1185">Reference proteome</keyword>
<evidence type="ECO:0000313" key="3">
    <source>
        <dbReference type="Proteomes" id="UP000509192"/>
    </source>
</evidence>
<proteinExistence type="predicted"/>
<dbReference type="GeneID" id="79578125"/>